<evidence type="ECO:0000313" key="2">
    <source>
        <dbReference type="EMBL" id="CAF9917799.1"/>
    </source>
</evidence>
<feature type="region of interest" description="Disordered" evidence="1">
    <location>
        <begin position="46"/>
        <end position="67"/>
    </location>
</feature>
<dbReference type="EMBL" id="CAJPDS010000020">
    <property type="protein sequence ID" value="CAF9917799.1"/>
    <property type="molecule type" value="Genomic_DNA"/>
</dbReference>
<reference evidence="2" key="1">
    <citation type="submission" date="2021-03" db="EMBL/GenBank/DDBJ databases">
        <authorList>
            <person name="Tagirdzhanova G."/>
        </authorList>
    </citation>
    <scope>NUCLEOTIDE SEQUENCE</scope>
</reference>
<gene>
    <name evidence="2" type="ORF">HETSPECPRED_003593</name>
</gene>
<accession>A0A8H3ILA2</accession>
<name>A0A8H3ILA2_9LECA</name>
<dbReference type="AlphaFoldDB" id="A0A8H3ILA2"/>
<evidence type="ECO:0000313" key="3">
    <source>
        <dbReference type="Proteomes" id="UP000664521"/>
    </source>
</evidence>
<dbReference type="Proteomes" id="UP000664521">
    <property type="component" value="Unassembled WGS sequence"/>
</dbReference>
<sequence>MSAGVVATMCAPEAKENAVAATGYDDCHTTSGWPWSRGAMIIKHEFGPTDEAETRPETRPEPQRWVL</sequence>
<protein>
    <submittedName>
        <fullName evidence="2">Uncharacterized protein</fullName>
    </submittedName>
</protein>
<comment type="caution">
    <text evidence="2">The sequence shown here is derived from an EMBL/GenBank/DDBJ whole genome shotgun (WGS) entry which is preliminary data.</text>
</comment>
<evidence type="ECO:0000256" key="1">
    <source>
        <dbReference type="SAM" id="MobiDB-lite"/>
    </source>
</evidence>
<organism evidence="2 3">
    <name type="scientific">Heterodermia speciosa</name>
    <dbReference type="NCBI Taxonomy" id="116794"/>
    <lineage>
        <taxon>Eukaryota</taxon>
        <taxon>Fungi</taxon>
        <taxon>Dikarya</taxon>
        <taxon>Ascomycota</taxon>
        <taxon>Pezizomycotina</taxon>
        <taxon>Lecanoromycetes</taxon>
        <taxon>OSLEUM clade</taxon>
        <taxon>Lecanoromycetidae</taxon>
        <taxon>Caliciales</taxon>
        <taxon>Physciaceae</taxon>
        <taxon>Heterodermia</taxon>
    </lineage>
</organism>
<proteinExistence type="predicted"/>
<keyword evidence="3" id="KW-1185">Reference proteome</keyword>